<reference evidence="1 2" key="2">
    <citation type="journal article" date="2018" name="Nature">
        <title>Mutant phenotypes for thousands of bacterial genes of unknown function.</title>
        <authorList>
            <person name="Price M.N."/>
            <person name="Wetmore K.M."/>
            <person name="Waters R.J."/>
            <person name="Callaghan M."/>
            <person name="Ray J."/>
            <person name="Liu H."/>
            <person name="Kuehl J.V."/>
            <person name="Melnyk R.A."/>
            <person name="Lamson J.S."/>
            <person name="Suh Y."/>
            <person name="Carlson H.K."/>
            <person name="Esquivel Z."/>
            <person name="Sadeeshkumar H."/>
            <person name="Chakraborty R."/>
            <person name="Zane G.M."/>
            <person name="Rubin B.E."/>
            <person name="Wall J.D."/>
            <person name="Visel A."/>
            <person name="Bristow J."/>
            <person name="Blow M.J."/>
            <person name="Arkin A.P."/>
            <person name="Deutschbauer A.M."/>
        </authorList>
    </citation>
    <scope>NUCLEOTIDE SEQUENCE [LARGE SCALE GENOMIC DNA]</scope>
    <source>
        <strain evidence="1 2">FW300-N1B4</strain>
    </source>
</reference>
<evidence type="ECO:0000313" key="2">
    <source>
        <dbReference type="Proteomes" id="UP000076489"/>
    </source>
</evidence>
<dbReference type="OrthoDB" id="287425at2"/>
<reference evidence="2" key="1">
    <citation type="submission" date="2016-03" db="EMBL/GenBank/DDBJ databases">
        <authorList>
            <person name="Ray J."/>
            <person name="Price M."/>
            <person name="Deutschbauer A."/>
        </authorList>
    </citation>
    <scope>NUCLEOTIDE SEQUENCE [LARGE SCALE GENOMIC DNA]</scope>
    <source>
        <strain evidence="2">FW300-N1B4</strain>
    </source>
</reference>
<comment type="caution">
    <text evidence="1">The sequence shown here is derived from an EMBL/GenBank/DDBJ whole genome shotgun (WGS) entry which is preliminary data.</text>
</comment>
<name>A0A166QGL9_PSEFL</name>
<dbReference type="AlphaFoldDB" id="A0A166QGL9"/>
<proteinExistence type="predicted"/>
<accession>A0A166QGL9</accession>
<protein>
    <submittedName>
        <fullName evidence="1">Uncharacterized protein</fullName>
    </submittedName>
</protein>
<dbReference type="Proteomes" id="UP000076489">
    <property type="component" value="Unassembled WGS sequence"/>
</dbReference>
<dbReference type="RefSeq" id="WP_063343855.1">
    <property type="nucleotide sequence ID" value="NZ_LUKJ01000003.1"/>
</dbReference>
<sequence length="161" mass="17586">MNFSEYFATNDGSLPEVEVTYSDSSLVPQAFQYLFDHGAKNVTVDGGYLWIKASQSGKPFSGPQDALLVSSGAAEGFHVVLSGLYGTRGQIPDLGVFVFTNSLTLDYRMGAQWGQDQIYSLLVLLRQLRDLGGAVSTPWWGAEGEHDFLAALESPEQFIHT</sequence>
<evidence type="ECO:0000313" key="1">
    <source>
        <dbReference type="EMBL" id="KZN20225.1"/>
    </source>
</evidence>
<dbReference type="EMBL" id="LUKJ01000003">
    <property type="protein sequence ID" value="KZN20225.1"/>
    <property type="molecule type" value="Genomic_DNA"/>
</dbReference>
<gene>
    <name evidence="1" type="ORF">A1D17_30320</name>
</gene>
<organism evidence="1 2">
    <name type="scientific">Pseudomonas fluorescens</name>
    <dbReference type="NCBI Taxonomy" id="294"/>
    <lineage>
        <taxon>Bacteria</taxon>
        <taxon>Pseudomonadati</taxon>
        <taxon>Pseudomonadota</taxon>
        <taxon>Gammaproteobacteria</taxon>
        <taxon>Pseudomonadales</taxon>
        <taxon>Pseudomonadaceae</taxon>
        <taxon>Pseudomonas</taxon>
    </lineage>
</organism>